<dbReference type="Pfam" id="PF12796">
    <property type="entry name" value="Ank_2"/>
    <property type="match status" value="2"/>
</dbReference>
<evidence type="ECO:0000256" key="3">
    <source>
        <dbReference type="PROSITE-ProRule" id="PRU00023"/>
    </source>
</evidence>
<feature type="repeat" description="ANK" evidence="3">
    <location>
        <begin position="88"/>
        <end position="120"/>
    </location>
</feature>
<proteinExistence type="predicted"/>
<gene>
    <name evidence="5" type="ORF">P43SY_003359</name>
</gene>
<dbReference type="GO" id="GO:0045944">
    <property type="term" value="P:positive regulation of transcription by RNA polymerase II"/>
    <property type="evidence" value="ECO:0007669"/>
    <property type="project" value="TreeGrafter"/>
</dbReference>
<evidence type="ECO:0000256" key="1">
    <source>
        <dbReference type="ARBA" id="ARBA00022737"/>
    </source>
</evidence>
<name>A0AAD5Q6A8_PYTIN</name>
<comment type="caution">
    <text evidence="5">The sequence shown here is derived from an EMBL/GenBank/DDBJ whole genome shotgun (WGS) entry which is preliminary data.</text>
</comment>
<dbReference type="AlphaFoldDB" id="A0AAD5Q6A8"/>
<dbReference type="PANTHER" id="PTHR24193:SF121">
    <property type="entry name" value="ADA2A-CONTAINING COMPLEX COMPONENT 3, ISOFORM D"/>
    <property type="match status" value="1"/>
</dbReference>
<sequence>MGYPLHTRRQLKNMRGAGDEEALLRGAAEEDDVARVRQLLKAHALDVNARDPTSGETALQLAAQEGLVAVIRLLLEAPGICVDAADDSGWTPLQAAARWGHLEAVKLLLRAGARTESANESGATALHWAASYGYADVVEALLGAGANVNAQQENGTTVLHFAAANGNPNVVTLLLQSGANACQVDKACQASGKTPFMKALENKDTVSMLITAHVAAYTNVLPSTGEREMVADHRVQEFVRNNIFVWLRLILAPQFQIFMTLVAMLSYGYFTILAM</sequence>
<dbReference type="SMART" id="SM00248">
    <property type="entry name" value="ANK"/>
    <property type="match status" value="6"/>
</dbReference>
<dbReference type="SUPFAM" id="SSF48403">
    <property type="entry name" value="Ankyrin repeat"/>
    <property type="match status" value="1"/>
</dbReference>
<dbReference type="PROSITE" id="PS50088">
    <property type="entry name" value="ANK_REPEAT"/>
    <property type="match status" value="4"/>
</dbReference>
<keyword evidence="6" id="KW-1185">Reference proteome</keyword>
<dbReference type="PROSITE" id="PS50297">
    <property type="entry name" value="ANK_REP_REGION"/>
    <property type="match status" value="4"/>
</dbReference>
<dbReference type="InterPro" id="IPR050663">
    <property type="entry name" value="Ankyrin-SOCS_Box"/>
</dbReference>
<keyword evidence="1" id="KW-0677">Repeat</keyword>
<evidence type="ECO:0000313" key="5">
    <source>
        <dbReference type="EMBL" id="KAJ0392773.1"/>
    </source>
</evidence>
<dbReference type="Gene3D" id="1.25.40.20">
    <property type="entry name" value="Ankyrin repeat-containing domain"/>
    <property type="match status" value="4"/>
</dbReference>
<reference evidence="5" key="1">
    <citation type="submission" date="2021-12" db="EMBL/GenBank/DDBJ databases">
        <title>Prjna785345.</title>
        <authorList>
            <person name="Rujirawat T."/>
            <person name="Krajaejun T."/>
        </authorList>
    </citation>
    <scope>NUCLEOTIDE SEQUENCE</scope>
    <source>
        <strain evidence="5">Pi057C3</strain>
    </source>
</reference>
<feature type="repeat" description="ANK" evidence="3">
    <location>
        <begin position="54"/>
        <end position="76"/>
    </location>
</feature>
<evidence type="ECO:0008006" key="7">
    <source>
        <dbReference type="Google" id="ProtNLM"/>
    </source>
</evidence>
<feature type="repeat" description="ANK" evidence="3">
    <location>
        <begin position="154"/>
        <end position="186"/>
    </location>
</feature>
<evidence type="ECO:0000256" key="4">
    <source>
        <dbReference type="SAM" id="Phobius"/>
    </source>
</evidence>
<protein>
    <recommendedName>
        <fullName evidence="7">TKL protein kinase</fullName>
    </recommendedName>
</protein>
<feature type="transmembrane region" description="Helical" evidence="4">
    <location>
        <begin position="243"/>
        <end position="270"/>
    </location>
</feature>
<dbReference type="InterPro" id="IPR002110">
    <property type="entry name" value="Ankyrin_rpt"/>
</dbReference>
<dbReference type="EMBL" id="JAKCXM010000574">
    <property type="protein sequence ID" value="KAJ0392773.1"/>
    <property type="molecule type" value="Genomic_DNA"/>
</dbReference>
<dbReference type="GO" id="GO:0005634">
    <property type="term" value="C:nucleus"/>
    <property type="evidence" value="ECO:0007669"/>
    <property type="project" value="TreeGrafter"/>
</dbReference>
<dbReference type="InterPro" id="IPR036770">
    <property type="entry name" value="Ankyrin_rpt-contain_sf"/>
</dbReference>
<keyword evidence="4" id="KW-0472">Membrane</keyword>
<organism evidence="5 6">
    <name type="scientific">Pythium insidiosum</name>
    <name type="common">Pythiosis disease agent</name>
    <dbReference type="NCBI Taxonomy" id="114742"/>
    <lineage>
        <taxon>Eukaryota</taxon>
        <taxon>Sar</taxon>
        <taxon>Stramenopiles</taxon>
        <taxon>Oomycota</taxon>
        <taxon>Peronosporomycetes</taxon>
        <taxon>Pythiales</taxon>
        <taxon>Pythiaceae</taxon>
        <taxon>Pythium</taxon>
    </lineage>
</organism>
<accession>A0AAD5Q6A8</accession>
<dbReference type="Proteomes" id="UP001209570">
    <property type="component" value="Unassembled WGS sequence"/>
</dbReference>
<keyword evidence="2 3" id="KW-0040">ANK repeat</keyword>
<evidence type="ECO:0000313" key="6">
    <source>
        <dbReference type="Proteomes" id="UP001209570"/>
    </source>
</evidence>
<dbReference type="PANTHER" id="PTHR24193">
    <property type="entry name" value="ANKYRIN REPEAT PROTEIN"/>
    <property type="match status" value="1"/>
</dbReference>
<dbReference type="PRINTS" id="PR01415">
    <property type="entry name" value="ANKYRIN"/>
</dbReference>
<dbReference type="GO" id="GO:0000976">
    <property type="term" value="F:transcription cis-regulatory region binding"/>
    <property type="evidence" value="ECO:0007669"/>
    <property type="project" value="TreeGrafter"/>
</dbReference>
<keyword evidence="4" id="KW-1133">Transmembrane helix</keyword>
<feature type="repeat" description="ANK" evidence="3">
    <location>
        <begin position="121"/>
        <end position="153"/>
    </location>
</feature>
<keyword evidence="4" id="KW-0812">Transmembrane</keyword>
<evidence type="ECO:0000256" key="2">
    <source>
        <dbReference type="ARBA" id="ARBA00023043"/>
    </source>
</evidence>